<sequence length="826" mass="92161">MKKVVITIAVIVFVLIAALIIVPVLFKGPLLKKVKTTINEQVNAEVEFTDFNLSLLRSFPNVMVELEGLTVIGRDQFAGDTLVAIQSLATDISLSDLFGGEDFTIQSLRLTDAHVHLKANASGQVNWDIAKSSSVEEETASSEESGMAISLQEIKVRDLSMTYADEASAMVLGLLNTNLDASGKLDGTITHFDLDGEVGEFKFTYDSVDYVANTVLKVRSQLMADYDKMNFEFGETTLHLNELPLDLSGRFEMPSDSMYFDLQFKQPQSDFETLLAMVPQSYQSYLEDIKTTGQAGFEGSVKGWFYDELYPAISTHIYVNNATLNYAGSPEKVEKITLDGKIEKPEGGLDLLTVNVSKAHAQIRENPVDARFSLSHPMSDPAFDASFSGKIDFTRLAEIIPMDSIQLQGLLDGKLSVKGRMSAIEKENYEQISSDGAFNFKDFKVKTPAMTQVFEINSGQLKVNNKAITLSSLDAKTGQSDFHLNGQLSNYLPYFLMDKTLKGTFKLQSDYMDFNELANLMVTEDTVTTTVANDTVYAFQVPAKLDLVFSSAIKRATFDRMDIRNIEGTIEVKDQMLALKKLNMDMLQGQLTVDGSYKSTEENKPFFDFNMRINKVQIPAAYQSFGMVQRYVPIAARSQGLLSTELKFNGQLTEQLKIIPSSLDGRGFFNTQDLQILDSPTFDQIKNFIKKEKLKNVRIDDFTAYFNFEDGNIKLKPFKTKIADQDVSIHGNLTVEQMLDLKMDFQVNREDLTTDINNALGFLPGSQNIQIIPITVDIAGNLTSPKVSLDLSDAKKQVQEEVKKSTKKELENAVKNVGDQLKKLFN</sequence>
<dbReference type="GO" id="GO:0005886">
    <property type="term" value="C:plasma membrane"/>
    <property type="evidence" value="ECO:0007669"/>
    <property type="project" value="TreeGrafter"/>
</dbReference>
<dbReference type="GO" id="GO:0090313">
    <property type="term" value="P:regulation of protein targeting to membrane"/>
    <property type="evidence" value="ECO:0007669"/>
    <property type="project" value="TreeGrafter"/>
</dbReference>
<evidence type="ECO:0000313" key="4">
    <source>
        <dbReference type="Proteomes" id="UP000198964"/>
    </source>
</evidence>
<reference evidence="3 4" key="1">
    <citation type="submission" date="2016-10" db="EMBL/GenBank/DDBJ databases">
        <authorList>
            <person name="de Groot N.N."/>
        </authorList>
    </citation>
    <scope>NUCLEOTIDE SEQUENCE [LARGE SCALE GENOMIC DNA]</scope>
    <source>
        <strain evidence="3 4">CGMCC 1.9156</strain>
    </source>
</reference>
<evidence type="ECO:0000313" key="3">
    <source>
        <dbReference type="EMBL" id="SFF50941.1"/>
    </source>
</evidence>
<dbReference type="PANTHER" id="PTHR30441">
    <property type="entry name" value="DUF748 DOMAIN-CONTAINING PROTEIN"/>
    <property type="match status" value="1"/>
</dbReference>
<proteinExistence type="predicted"/>
<dbReference type="EMBL" id="FONW01000008">
    <property type="protein sequence ID" value="SFF50941.1"/>
    <property type="molecule type" value="Genomic_DNA"/>
</dbReference>
<dbReference type="STRING" id="655355.SAMN05216283_10831"/>
<dbReference type="PANTHER" id="PTHR30441:SF8">
    <property type="entry name" value="DUF748 DOMAIN-CONTAINING PROTEIN"/>
    <property type="match status" value="1"/>
</dbReference>
<dbReference type="RefSeq" id="WP_093920549.1">
    <property type="nucleotide sequence ID" value="NZ_FONW01000008.1"/>
</dbReference>
<accession>A0A1I2JE47</accession>
<dbReference type="InterPro" id="IPR007844">
    <property type="entry name" value="AsmA"/>
</dbReference>
<feature type="transmembrane region" description="Helical" evidence="1">
    <location>
        <begin position="6"/>
        <end position="26"/>
    </location>
</feature>
<dbReference type="Pfam" id="PF05170">
    <property type="entry name" value="AsmA"/>
    <property type="match status" value="1"/>
</dbReference>
<feature type="domain" description="AsmA" evidence="2">
    <location>
        <begin position="3"/>
        <end position="203"/>
    </location>
</feature>
<dbReference type="InterPro" id="IPR052894">
    <property type="entry name" value="AsmA-related"/>
</dbReference>
<keyword evidence="1" id="KW-1133">Transmembrane helix</keyword>
<evidence type="ECO:0000256" key="1">
    <source>
        <dbReference type="SAM" id="Phobius"/>
    </source>
</evidence>
<organism evidence="3 4">
    <name type="scientific">Sunxiuqinia elliptica</name>
    <dbReference type="NCBI Taxonomy" id="655355"/>
    <lineage>
        <taxon>Bacteria</taxon>
        <taxon>Pseudomonadati</taxon>
        <taxon>Bacteroidota</taxon>
        <taxon>Bacteroidia</taxon>
        <taxon>Marinilabiliales</taxon>
        <taxon>Prolixibacteraceae</taxon>
        <taxon>Sunxiuqinia</taxon>
    </lineage>
</organism>
<name>A0A1I2JE47_9BACT</name>
<evidence type="ECO:0000259" key="2">
    <source>
        <dbReference type="Pfam" id="PF05170"/>
    </source>
</evidence>
<keyword evidence="4" id="KW-1185">Reference proteome</keyword>
<protein>
    <submittedName>
        <fullName evidence="3">AsmA-like C-terminal region</fullName>
    </submittedName>
</protein>
<keyword evidence="1" id="KW-0812">Transmembrane</keyword>
<gene>
    <name evidence="3" type="ORF">SAMN05216283_10831</name>
</gene>
<dbReference type="AlphaFoldDB" id="A0A1I2JE47"/>
<keyword evidence="1" id="KW-0472">Membrane</keyword>
<dbReference type="Proteomes" id="UP000198964">
    <property type="component" value="Unassembled WGS sequence"/>
</dbReference>